<dbReference type="Proteomes" id="UP000015105">
    <property type="component" value="Chromosome 2D"/>
</dbReference>
<evidence type="ECO:0000256" key="1">
    <source>
        <dbReference type="ARBA" id="ARBA00004141"/>
    </source>
</evidence>
<keyword evidence="3" id="KW-0472">Membrane</keyword>
<dbReference type="InterPro" id="IPR023395">
    <property type="entry name" value="MCP_dom_sf"/>
</dbReference>
<reference evidence="5" key="4">
    <citation type="submission" date="2019-03" db="UniProtKB">
        <authorList>
            <consortium name="EnsemblPlants"/>
        </authorList>
    </citation>
    <scope>IDENTIFICATION</scope>
</reference>
<organism evidence="5 6">
    <name type="scientific">Aegilops tauschii subsp. strangulata</name>
    <name type="common">Goatgrass</name>
    <dbReference type="NCBI Taxonomy" id="200361"/>
    <lineage>
        <taxon>Eukaryota</taxon>
        <taxon>Viridiplantae</taxon>
        <taxon>Streptophyta</taxon>
        <taxon>Embryophyta</taxon>
        <taxon>Tracheophyta</taxon>
        <taxon>Spermatophyta</taxon>
        <taxon>Magnoliopsida</taxon>
        <taxon>Liliopsida</taxon>
        <taxon>Poales</taxon>
        <taxon>Poaceae</taxon>
        <taxon>BOP clade</taxon>
        <taxon>Pooideae</taxon>
        <taxon>Triticodae</taxon>
        <taxon>Triticeae</taxon>
        <taxon>Triticinae</taxon>
        <taxon>Aegilops</taxon>
    </lineage>
</organism>
<comment type="subcellular location">
    <subcellularLocation>
        <location evidence="1">Membrane</location>
        <topology evidence="1">Multi-pass membrane protein</topology>
    </subcellularLocation>
</comment>
<reference evidence="6" key="1">
    <citation type="journal article" date="2014" name="Science">
        <title>Ancient hybridizations among the ancestral genomes of bread wheat.</title>
        <authorList>
            <consortium name="International Wheat Genome Sequencing Consortium,"/>
            <person name="Marcussen T."/>
            <person name="Sandve S.R."/>
            <person name="Heier L."/>
            <person name="Spannagl M."/>
            <person name="Pfeifer M."/>
            <person name="Jakobsen K.S."/>
            <person name="Wulff B.B."/>
            <person name="Steuernagel B."/>
            <person name="Mayer K.F."/>
            <person name="Olsen O.A."/>
        </authorList>
    </citation>
    <scope>NUCLEOTIDE SEQUENCE [LARGE SCALE GENOMIC DNA]</scope>
    <source>
        <strain evidence="6">cv. AL8/78</strain>
    </source>
</reference>
<keyword evidence="2" id="KW-0812">Transmembrane</keyword>
<name>A0A453CGE0_AEGTS</name>
<reference evidence="5" key="5">
    <citation type="journal article" date="2021" name="G3 (Bethesda)">
        <title>Aegilops tauschii genome assembly Aet v5.0 features greater sequence contiguity and improved annotation.</title>
        <authorList>
            <person name="Wang L."/>
            <person name="Zhu T."/>
            <person name="Rodriguez J.C."/>
            <person name="Deal K.R."/>
            <person name="Dubcovsky J."/>
            <person name="McGuire P.E."/>
            <person name="Lux T."/>
            <person name="Spannagl M."/>
            <person name="Mayer K.F.X."/>
            <person name="Baldrich P."/>
            <person name="Meyers B.C."/>
            <person name="Huo N."/>
            <person name="Gu Y.Q."/>
            <person name="Zhou H."/>
            <person name="Devos K.M."/>
            <person name="Bennetzen J.L."/>
            <person name="Unver T."/>
            <person name="Budak H."/>
            <person name="Gulick P.J."/>
            <person name="Galiba G."/>
            <person name="Kalapos B."/>
            <person name="Nelson D.R."/>
            <person name="Li P."/>
            <person name="You F.M."/>
            <person name="Luo M.C."/>
            <person name="Dvorak J."/>
        </authorList>
    </citation>
    <scope>NUCLEOTIDE SEQUENCE [LARGE SCALE GENOMIC DNA]</scope>
    <source>
        <strain evidence="5">cv. AL8/78</strain>
    </source>
</reference>
<dbReference type="Gene3D" id="1.50.40.10">
    <property type="entry name" value="Mitochondrial carrier domain"/>
    <property type="match status" value="1"/>
</dbReference>
<dbReference type="SUPFAM" id="SSF103506">
    <property type="entry name" value="Mitochondrial carrier"/>
    <property type="match status" value="1"/>
</dbReference>
<keyword evidence="6" id="KW-1185">Reference proteome</keyword>
<dbReference type="InterPro" id="IPR018108">
    <property type="entry name" value="MCP_transmembrane"/>
</dbReference>
<evidence type="ECO:0000313" key="5">
    <source>
        <dbReference type="EnsemblPlants" id="AET2Gv20838000.2"/>
    </source>
</evidence>
<proteinExistence type="predicted"/>
<evidence type="ECO:0000256" key="3">
    <source>
        <dbReference type="ARBA" id="ARBA00023136"/>
    </source>
</evidence>
<dbReference type="GO" id="GO:0016020">
    <property type="term" value="C:membrane"/>
    <property type="evidence" value="ECO:0007669"/>
    <property type="project" value="UniProtKB-SubCell"/>
</dbReference>
<accession>A0A453CGE0</accession>
<dbReference type="AlphaFoldDB" id="A0A453CGE0"/>
<dbReference type="Pfam" id="PF00153">
    <property type="entry name" value="Mito_carr"/>
    <property type="match status" value="1"/>
</dbReference>
<evidence type="ECO:0000256" key="4">
    <source>
        <dbReference type="SAM" id="MobiDB-lite"/>
    </source>
</evidence>
<evidence type="ECO:0000313" key="6">
    <source>
        <dbReference type="Proteomes" id="UP000015105"/>
    </source>
</evidence>
<sequence>SGVPVCVCHPRHDASPKPPRRHSPLQPAAMAGGGGKPFGDNVFAGHAAAGAAAISASAVAVHPLDTVKSLLQASARPPQILPFAVLLFSRQGLICFRVCS</sequence>
<feature type="region of interest" description="Disordered" evidence="4">
    <location>
        <begin position="1"/>
        <end position="33"/>
    </location>
</feature>
<evidence type="ECO:0000256" key="2">
    <source>
        <dbReference type="ARBA" id="ARBA00022692"/>
    </source>
</evidence>
<dbReference type="EnsemblPlants" id="AET2Gv20838000.2">
    <property type="protein sequence ID" value="AET2Gv20838000.2"/>
    <property type="gene ID" value="AET2Gv20838000"/>
</dbReference>
<dbReference type="Gramene" id="AET2Gv20838000.2">
    <property type="protein sequence ID" value="AET2Gv20838000.2"/>
    <property type="gene ID" value="AET2Gv20838000"/>
</dbReference>
<reference evidence="6" key="2">
    <citation type="journal article" date="2017" name="Nat. Plants">
        <title>The Aegilops tauschii genome reveals multiple impacts of transposons.</title>
        <authorList>
            <person name="Zhao G."/>
            <person name="Zou C."/>
            <person name="Li K."/>
            <person name="Wang K."/>
            <person name="Li T."/>
            <person name="Gao L."/>
            <person name="Zhang X."/>
            <person name="Wang H."/>
            <person name="Yang Z."/>
            <person name="Liu X."/>
            <person name="Jiang W."/>
            <person name="Mao L."/>
            <person name="Kong X."/>
            <person name="Jiao Y."/>
            <person name="Jia J."/>
        </authorList>
    </citation>
    <scope>NUCLEOTIDE SEQUENCE [LARGE SCALE GENOMIC DNA]</scope>
    <source>
        <strain evidence="6">cv. AL8/78</strain>
    </source>
</reference>
<reference evidence="5" key="3">
    <citation type="journal article" date="2017" name="Nature">
        <title>Genome sequence of the progenitor of the wheat D genome Aegilops tauschii.</title>
        <authorList>
            <person name="Luo M.C."/>
            <person name="Gu Y.Q."/>
            <person name="Puiu D."/>
            <person name="Wang H."/>
            <person name="Twardziok S.O."/>
            <person name="Deal K.R."/>
            <person name="Huo N."/>
            <person name="Zhu T."/>
            <person name="Wang L."/>
            <person name="Wang Y."/>
            <person name="McGuire P.E."/>
            <person name="Liu S."/>
            <person name="Long H."/>
            <person name="Ramasamy R.K."/>
            <person name="Rodriguez J.C."/>
            <person name="Van S.L."/>
            <person name="Yuan L."/>
            <person name="Wang Z."/>
            <person name="Xia Z."/>
            <person name="Xiao L."/>
            <person name="Anderson O.D."/>
            <person name="Ouyang S."/>
            <person name="Liang Y."/>
            <person name="Zimin A.V."/>
            <person name="Pertea G."/>
            <person name="Qi P."/>
            <person name="Bennetzen J.L."/>
            <person name="Dai X."/>
            <person name="Dawson M.W."/>
            <person name="Muller H.G."/>
            <person name="Kugler K."/>
            <person name="Rivarola-Duarte L."/>
            <person name="Spannagl M."/>
            <person name="Mayer K.F.X."/>
            <person name="Lu F.H."/>
            <person name="Bevan M.W."/>
            <person name="Leroy P."/>
            <person name="Li P."/>
            <person name="You F.M."/>
            <person name="Sun Q."/>
            <person name="Liu Z."/>
            <person name="Lyons E."/>
            <person name="Wicker T."/>
            <person name="Salzberg S.L."/>
            <person name="Devos K.M."/>
            <person name="Dvorak J."/>
        </authorList>
    </citation>
    <scope>NUCLEOTIDE SEQUENCE [LARGE SCALE GENOMIC DNA]</scope>
    <source>
        <strain evidence="5">cv. AL8/78</strain>
    </source>
</reference>
<protein>
    <submittedName>
        <fullName evidence="5">Uncharacterized protein</fullName>
    </submittedName>
</protein>